<feature type="transmembrane region" description="Helical" evidence="1">
    <location>
        <begin position="109"/>
        <end position="127"/>
    </location>
</feature>
<dbReference type="AlphaFoldDB" id="A0A7D5XFI0"/>
<evidence type="ECO:0000256" key="1">
    <source>
        <dbReference type="SAM" id="Phobius"/>
    </source>
</evidence>
<dbReference type="InterPro" id="IPR019206">
    <property type="entry name" value="DUF2085_TM"/>
</dbReference>
<evidence type="ECO:0000313" key="3">
    <source>
        <dbReference type="Proteomes" id="UP000510821"/>
    </source>
</evidence>
<sequence length="293" mass="32234">MKELGRNPRGEELPEFIFYLCFFLVGLYLLMDLLSPLLIQSDNRILLGAGAVSYIFNVLMCHQLPERSFGLFGQHMPLCSRDIGLIAGVVAACVASFASSRLPRILRSSWLAILSVVPLGIDGVMQFMDLWESTNLVRFVTGIVAGFFISYYAIYVFVGEPKPSRAALRSMLALTPLLLILLVASAYVGSGYQTKSEILSKTKAINNATDIRVFYIAPRAFSSAIPNDVYVKDYNDTVLRDVARIGGGGNPYGVWVAVASDGSDNVGRYVFASRGVNYFYDAMDGMLIGKFEH</sequence>
<accession>A0A7D5XFI0</accession>
<reference evidence="3" key="1">
    <citation type="submission" date="2020-07" db="EMBL/GenBank/DDBJ databases">
        <title>Metabolic diversity and evolutionary history of the archaeal phylum ###Micrarchaeota### uncovered from a freshwater lake metagenome.</title>
        <authorList>
            <person name="Kadnikov V.V."/>
            <person name="Savvichev A.S."/>
            <person name="Mardanov A.V."/>
            <person name="Beletsky A.V."/>
            <person name="Chupakov A.V."/>
            <person name="Kokryatskaya N.M."/>
            <person name="Pimenov N.V."/>
            <person name="Ravin N.V."/>
        </authorList>
    </citation>
    <scope>NUCLEOTIDE SEQUENCE [LARGE SCALE GENOMIC DNA]</scope>
</reference>
<feature type="transmembrane region" description="Helical" evidence="1">
    <location>
        <begin position="45"/>
        <end position="65"/>
    </location>
</feature>
<keyword evidence="1" id="KW-0472">Membrane</keyword>
<gene>
    <name evidence="2" type="ORF">Sv326_0998</name>
</gene>
<protein>
    <recommendedName>
        <fullName evidence="4">DUF2085 domain-containing protein</fullName>
    </recommendedName>
</protein>
<dbReference type="KEGG" id="flt:Sv326_0998"/>
<dbReference type="Proteomes" id="UP000510821">
    <property type="component" value="Chromosome"/>
</dbReference>
<keyword evidence="1" id="KW-1133">Transmembrane helix</keyword>
<feature type="transmembrane region" description="Helical" evidence="1">
    <location>
        <begin position="16"/>
        <end position="38"/>
    </location>
</feature>
<dbReference type="EMBL" id="CP058998">
    <property type="protein sequence ID" value="QLJ53173.1"/>
    <property type="molecule type" value="Genomic_DNA"/>
</dbReference>
<name>A0A7D5XFI0_FERL1</name>
<feature type="transmembrane region" description="Helical" evidence="1">
    <location>
        <begin position="170"/>
        <end position="189"/>
    </location>
</feature>
<proteinExistence type="predicted"/>
<keyword evidence="1" id="KW-0812">Transmembrane</keyword>
<evidence type="ECO:0000313" key="2">
    <source>
        <dbReference type="EMBL" id="QLJ53173.1"/>
    </source>
</evidence>
<feature type="transmembrane region" description="Helical" evidence="1">
    <location>
        <begin position="85"/>
        <end position="102"/>
    </location>
</feature>
<dbReference type="Pfam" id="PF09858">
    <property type="entry name" value="DUF2085"/>
    <property type="match status" value="1"/>
</dbReference>
<evidence type="ECO:0008006" key="4">
    <source>
        <dbReference type="Google" id="ProtNLM"/>
    </source>
</evidence>
<organism evidence="2 3">
    <name type="scientific">Fermentimicrarchaeum limneticum</name>
    <dbReference type="NCBI Taxonomy" id="2795018"/>
    <lineage>
        <taxon>Archaea</taxon>
        <taxon>Candidatus Micrarchaeota</taxon>
        <taxon>Candidatus Fermentimicrarchaeales</taxon>
        <taxon>Candidatus Fermentimicrarchaeaceae</taxon>
        <taxon>Candidatus Fermentimicrarchaeum</taxon>
    </lineage>
</organism>
<feature type="transmembrane region" description="Helical" evidence="1">
    <location>
        <begin position="139"/>
        <end position="158"/>
    </location>
</feature>